<sequence length="511" mass="58357">MQSKFRLILNLFSKFKMSLDNAEKDALYSKISEGKAQAYFHKTKNQVFYNPIQEFNRDLSISVLNTYSRVNDSKKLKILEALAASGIRSMRYALEVDNVEEILANDFDQKAVDLIEENKKLNNVEHLVKSSCDDATILMNSMSRNWKTKFDCIDLDPYGTPASFLDSAVRSIRSGGILLVTATDAGVLCGNGADTCFTKYGSVSLRTPCCHELALRILLQSISSHAARYSKYIVPVLSLSIDFYFRLFVLVYDGQMKAKESINDIGFFHICPECHTFYEQKYGKTVPTKGNVKFIFDSTSEYNLTKCQNCEATLKLVGPVWTGKLHDKIFIQNILSYLATKNDKDFKTIERMVGMLNLACEELDNPLYYILDDICSVMHCQTPNHNVMRSAIMNCNYQVSYSHCAKNSIKTDAPSHVIWDILKRWVELKPVGEKWLKPENRVFKILKNQAKINVDFTVRNDCTPISKQNNLLRYQEPPPFWGPGSKPKRKSENEHSDNKNEKTKKTTDLSK</sequence>
<keyword evidence="2 9" id="KW-0489">Methyltransferase</keyword>
<evidence type="ECO:0000256" key="6">
    <source>
        <dbReference type="ARBA" id="ARBA00022884"/>
    </source>
</evidence>
<evidence type="ECO:0000256" key="5">
    <source>
        <dbReference type="ARBA" id="ARBA00022694"/>
    </source>
</evidence>
<proteinExistence type="inferred from homology"/>
<protein>
    <recommendedName>
        <fullName evidence="7 9">tRNA (guanine(26)-N(2))-dimethyltransferase</fullName>
        <ecNumber evidence="7 9">2.1.1.216</ecNumber>
    </recommendedName>
</protein>
<dbReference type="STRING" id="10195.A0A3M7Q4P5"/>
<keyword evidence="12" id="KW-1185">Reference proteome</keyword>
<dbReference type="SUPFAM" id="SSF53335">
    <property type="entry name" value="S-adenosyl-L-methionine-dependent methyltransferases"/>
    <property type="match status" value="1"/>
</dbReference>
<dbReference type="Pfam" id="PF02005">
    <property type="entry name" value="TRM"/>
    <property type="match status" value="1"/>
</dbReference>
<dbReference type="Gene3D" id="3.30.56.70">
    <property type="entry name" value="N2,N2-dimethylguanosine tRNA methyltransferase, C-terminal domain"/>
    <property type="match status" value="1"/>
</dbReference>
<evidence type="ECO:0000256" key="1">
    <source>
        <dbReference type="ARBA" id="ARBA00022555"/>
    </source>
</evidence>
<keyword evidence="6 9" id="KW-0694">RNA-binding</keyword>
<keyword evidence="4 9" id="KW-0949">S-adenosyl-L-methionine</keyword>
<keyword evidence="3 9" id="KW-0808">Transferase</keyword>
<gene>
    <name evidence="11" type="ORF">BpHYR1_029086</name>
</gene>
<dbReference type="OrthoDB" id="6349953at2759"/>
<evidence type="ECO:0000313" key="12">
    <source>
        <dbReference type="Proteomes" id="UP000276133"/>
    </source>
</evidence>
<dbReference type="GO" id="GO:0160104">
    <property type="term" value="F:tRNA (guanine(26)-N2)-dimethyltransferase activity"/>
    <property type="evidence" value="ECO:0007669"/>
    <property type="project" value="UniProtKB-UniRule"/>
</dbReference>
<organism evidence="11 12">
    <name type="scientific">Brachionus plicatilis</name>
    <name type="common">Marine rotifer</name>
    <name type="synonym">Brachionus muelleri</name>
    <dbReference type="NCBI Taxonomy" id="10195"/>
    <lineage>
        <taxon>Eukaryota</taxon>
        <taxon>Metazoa</taxon>
        <taxon>Spiralia</taxon>
        <taxon>Gnathifera</taxon>
        <taxon>Rotifera</taxon>
        <taxon>Eurotatoria</taxon>
        <taxon>Monogononta</taxon>
        <taxon>Pseudotrocha</taxon>
        <taxon>Ploima</taxon>
        <taxon>Brachionidae</taxon>
        <taxon>Brachionus</taxon>
    </lineage>
</organism>
<evidence type="ECO:0000256" key="10">
    <source>
        <dbReference type="SAM" id="MobiDB-lite"/>
    </source>
</evidence>
<dbReference type="InterPro" id="IPR029063">
    <property type="entry name" value="SAM-dependent_MTases_sf"/>
</dbReference>
<keyword evidence="5 9" id="KW-0819">tRNA processing</keyword>
<dbReference type="PROSITE" id="PS51626">
    <property type="entry name" value="SAM_MT_TRM1"/>
    <property type="match status" value="1"/>
</dbReference>
<keyword evidence="1 9" id="KW-0820">tRNA-binding</keyword>
<evidence type="ECO:0000256" key="2">
    <source>
        <dbReference type="ARBA" id="ARBA00022603"/>
    </source>
</evidence>
<comment type="caution">
    <text evidence="11">The sequence shown here is derived from an EMBL/GenBank/DDBJ whole genome shotgun (WGS) entry which is preliminary data.</text>
</comment>
<dbReference type="FunFam" id="3.40.50.150:FF:000051">
    <property type="entry name" value="tRNA (guanine(26)-N(2))-dimethyltransferase"/>
    <property type="match status" value="1"/>
</dbReference>
<evidence type="ECO:0000256" key="3">
    <source>
        <dbReference type="ARBA" id="ARBA00022679"/>
    </source>
</evidence>
<dbReference type="EMBL" id="REGN01007460">
    <property type="protein sequence ID" value="RNA06194.1"/>
    <property type="molecule type" value="Genomic_DNA"/>
</dbReference>
<evidence type="ECO:0000256" key="9">
    <source>
        <dbReference type="PROSITE-ProRule" id="PRU00958"/>
    </source>
</evidence>
<dbReference type="AlphaFoldDB" id="A0A3M7Q4P5"/>
<dbReference type="FunFam" id="3.30.56.70:FF:000001">
    <property type="entry name" value="tRNA (guanine(26)-N(2))-dimethyltransferase"/>
    <property type="match status" value="1"/>
</dbReference>
<accession>A0A3M7Q4P5</accession>
<dbReference type="NCBIfam" id="TIGR00308">
    <property type="entry name" value="TRM1"/>
    <property type="match status" value="1"/>
</dbReference>
<dbReference type="PANTHER" id="PTHR10631">
    <property type="entry name" value="N 2 ,N 2 -DIMETHYLGUANOSINE TRNA METHYLTRANSFERASE"/>
    <property type="match status" value="1"/>
</dbReference>
<dbReference type="GO" id="GO:0000049">
    <property type="term" value="F:tRNA binding"/>
    <property type="evidence" value="ECO:0007669"/>
    <property type="project" value="UniProtKB-UniRule"/>
</dbReference>
<dbReference type="Gene3D" id="3.40.50.150">
    <property type="entry name" value="Vaccinia Virus protein VP39"/>
    <property type="match status" value="1"/>
</dbReference>
<dbReference type="InterPro" id="IPR042296">
    <property type="entry name" value="tRNA_met_Trm1_C"/>
</dbReference>
<evidence type="ECO:0000313" key="11">
    <source>
        <dbReference type="EMBL" id="RNA06194.1"/>
    </source>
</evidence>
<dbReference type="PANTHER" id="PTHR10631:SF3">
    <property type="entry name" value="TRNA (GUANINE(26)-N(2))-DIMETHYLTRANSFERASE"/>
    <property type="match status" value="1"/>
</dbReference>
<feature type="region of interest" description="Disordered" evidence="10">
    <location>
        <begin position="473"/>
        <end position="511"/>
    </location>
</feature>
<evidence type="ECO:0000256" key="4">
    <source>
        <dbReference type="ARBA" id="ARBA00022691"/>
    </source>
</evidence>
<reference evidence="11 12" key="1">
    <citation type="journal article" date="2018" name="Sci. Rep.">
        <title>Genomic signatures of local adaptation to the degree of environmental predictability in rotifers.</title>
        <authorList>
            <person name="Franch-Gras L."/>
            <person name="Hahn C."/>
            <person name="Garcia-Roger E.M."/>
            <person name="Carmona M.J."/>
            <person name="Serra M."/>
            <person name="Gomez A."/>
        </authorList>
    </citation>
    <scope>NUCLEOTIDE SEQUENCE [LARGE SCALE GENOMIC DNA]</scope>
    <source>
        <strain evidence="11">HYR1</strain>
    </source>
</reference>
<dbReference type="GO" id="GO:0002940">
    <property type="term" value="P:tRNA N2-guanine methylation"/>
    <property type="evidence" value="ECO:0007669"/>
    <property type="project" value="TreeGrafter"/>
</dbReference>
<dbReference type="InterPro" id="IPR002905">
    <property type="entry name" value="Trm1"/>
</dbReference>
<feature type="compositionally biased region" description="Basic and acidic residues" evidence="10">
    <location>
        <begin position="490"/>
        <end position="511"/>
    </location>
</feature>
<dbReference type="EC" id="2.1.1.216" evidence="7 9"/>
<comment type="similarity">
    <text evidence="9">Belongs to the class I-like SAM-binding methyltransferase superfamily. Trm1 family.</text>
</comment>
<dbReference type="Proteomes" id="UP000276133">
    <property type="component" value="Unassembled WGS sequence"/>
</dbReference>
<evidence type="ECO:0000256" key="8">
    <source>
        <dbReference type="ARBA" id="ARBA00051897"/>
    </source>
</evidence>
<dbReference type="GO" id="GO:0005634">
    <property type="term" value="C:nucleus"/>
    <property type="evidence" value="ECO:0007669"/>
    <property type="project" value="TreeGrafter"/>
</dbReference>
<evidence type="ECO:0000256" key="7">
    <source>
        <dbReference type="ARBA" id="ARBA00039099"/>
    </source>
</evidence>
<name>A0A3M7Q4P5_BRAPC</name>
<comment type="catalytic activity">
    <reaction evidence="8 9">
        <text>guanosine(26) in tRNA + 2 S-adenosyl-L-methionine = N(2)-dimethylguanosine(26) in tRNA + 2 S-adenosyl-L-homocysteine + 2 H(+)</text>
        <dbReference type="Rhea" id="RHEA:43140"/>
        <dbReference type="Rhea" id="RHEA-COMP:10359"/>
        <dbReference type="Rhea" id="RHEA-COMP:10360"/>
        <dbReference type="ChEBI" id="CHEBI:15378"/>
        <dbReference type="ChEBI" id="CHEBI:57856"/>
        <dbReference type="ChEBI" id="CHEBI:59789"/>
        <dbReference type="ChEBI" id="CHEBI:74269"/>
        <dbReference type="ChEBI" id="CHEBI:74513"/>
        <dbReference type="EC" id="2.1.1.216"/>
    </reaction>
</comment>